<accession>A0A1G9J1F0</accession>
<evidence type="ECO:0000313" key="1">
    <source>
        <dbReference type="EMBL" id="KWX78482.1"/>
    </source>
</evidence>
<dbReference type="EMBL" id="LIPY01000094">
    <property type="protein sequence ID" value="KWX78482.1"/>
    <property type="molecule type" value="Genomic_DNA"/>
</dbReference>
<name>A0A1G9J1F0_9BACL</name>
<organism evidence="2 4">
    <name type="scientific">Paenibacillus jilunlii</name>
    <dbReference type="NCBI Taxonomy" id="682956"/>
    <lineage>
        <taxon>Bacteria</taxon>
        <taxon>Bacillati</taxon>
        <taxon>Bacillota</taxon>
        <taxon>Bacilli</taxon>
        <taxon>Bacillales</taxon>
        <taxon>Paenibacillaceae</taxon>
        <taxon>Paenibacillus</taxon>
    </lineage>
</organism>
<sequence length="65" mass="7486">MERISLQQYPAACFVKCGGGNLHKGTVNGRHFPILMYFLQQNLIPGGWNWIRLHFVQQNMAGKLR</sequence>
<dbReference type="AlphaFoldDB" id="A0A1G9J1F0"/>
<proteinExistence type="predicted"/>
<evidence type="ECO:0000313" key="2">
    <source>
        <dbReference type="EMBL" id="SDL31300.1"/>
    </source>
</evidence>
<dbReference type="EMBL" id="FNGM01000002">
    <property type="protein sequence ID" value="SDL31300.1"/>
    <property type="molecule type" value="Genomic_DNA"/>
</dbReference>
<evidence type="ECO:0000313" key="4">
    <source>
        <dbReference type="Proteomes" id="UP000182783"/>
    </source>
</evidence>
<reference evidence="2 4" key="2">
    <citation type="submission" date="2016-10" db="EMBL/GenBank/DDBJ databases">
        <authorList>
            <person name="de Groot N.N."/>
        </authorList>
    </citation>
    <scope>NUCLEOTIDE SEQUENCE [LARGE SCALE GENOMIC DNA]</scope>
    <source>
        <strain evidence="2 4">CGMCC 1.10239</strain>
    </source>
</reference>
<protein>
    <submittedName>
        <fullName evidence="2">Uncharacterized protein</fullName>
    </submittedName>
</protein>
<dbReference type="Proteomes" id="UP000182783">
    <property type="component" value="Unassembled WGS sequence"/>
</dbReference>
<gene>
    <name evidence="1" type="ORF">AML91_05115</name>
    <name evidence="2" type="ORF">SAMN05216191_102287</name>
</gene>
<dbReference type="Proteomes" id="UP000070252">
    <property type="component" value="Unassembled WGS sequence"/>
</dbReference>
<keyword evidence="3" id="KW-1185">Reference proteome</keyword>
<reference evidence="1 3" key="1">
    <citation type="submission" date="2015-08" db="EMBL/GenBank/DDBJ databases">
        <title>Genome of Paenibacillus jilunlii.</title>
        <authorList>
            <person name="Sant'Anna F.H."/>
            <person name="Ambrosini A."/>
            <person name="Souza R."/>
            <person name="Bach E."/>
            <person name="Fernandes G."/>
            <person name="Balsanelli E."/>
            <person name="Baura V.A."/>
            <person name="Pedrosa F.O."/>
            <person name="Souza E.M."/>
            <person name="Passaglia L."/>
        </authorList>
    </citation>
    <scope>NUCLEOTIDE SEQUENCE [LARGE SCALE GENOMIC DNA]</scope>
    <source>
        <strain evidence="1 3">DSM 23019</strain>
    </source>
</reference>
<evidence type="ECO:0000313" key="3">
    <source>
        <dbReference type="Proteomes" id="UP000070252"/>
    </source>
</evidence>